<accession>A0ABN9VZC0</accession>
<sequence length="246" mass="25408">EMHDLSDGTLAAVRFEDRRTRPAGLRAASLRRFRRSLTAAEDICHQDRVGGLRTGLHLAPERARGHPGAASRAGVTVHFSFDGPMARACLAAVATALVVAAFAVVCPAAAPLAGAAAPVAALAAATVPGPAGQWVHVETATAAARGDPIAIDGSELLRGGIGLRQCVQFHESVNRLARRSGCGSQLREHMDAMEYETRDAGSGPSAPADADPKAKAKGGDKAWSGGLLKFGFVDEAEVFADAAREG</sequence>
<name>A0ABN9VZC0_9DINO</name>
<dbReference type="Proteomes" id="UP001189429">
    <property type="component" value="Unassembled WGS sequence"/>
</dbReference>
<reference evidence="3" key="1">
    <citation type="submission" date="2023-10" db="EMBL/GenBank/DDBJ databases">
        <authorList>
            <person name="Chen Y."/>
            <person name="Shah S."/>
            <person name="Dougan E. K."/>
            <person name="Thang M."/>
            <person name="Chan C."/>
        </authorList>
    </citation>
    <scope>NUCLEOTIDE SEQUENCE [LARGE SCALE GENOMIC DNA]</scope>
</reference>
<evidence type="ECO:0000256" key="1">
    <source>
        <dbReference type="SAM" id="MobiDB-lite"/>
    </source>
</evidence>
<comment type="caution">
    <text evidence="3">The sequence shown here is derived from an EMBL/GenBank/DDBJ whole genome shotgun (WGS) entry which is preliminary data.</text>
</comment>
<feature type="compositionally biased region" description="Basic and acidic residues" evidence="1">
    <location>
        <begin position="210"/>
        <end position="220"/>
    </location>
</feature>
<dbReference type="EMBL" id="CAUYUJ010016046">
    <property type="protein sequence ID" value="CAK0861136.1"/>
    <property type="molecule type" value="Genomic_DNA"/>
</dbReference>
<evidence type="ECO:0008006" key="5">
    <source>
        <dbReference type="Google" id="ProtNLM"/>
    </source>
</evidence>
<feature type="non-terminal residue" evidence="3">
    <location>
        <position position="1"/>
    </location>
</feature>
<feature type="non-terminal residue" evidence="3">
    <location>
        <position position="246"/>
    </location>
</feature>
<proteinExistence type="predicted"/>
<feature type="region of interest" description="Disordered" evidence="1">
    <location>
        <begin position="195"/>
        <end position="225"/>
    </location>
</feature>
<gene>
    <name evidence="2" type="ORF">PCOR1329_LOCUS49900</name>
    <name evidence="3" type="ORF">PCOR1329_LOCUS62588</name>
</gene>
<dbReference type="EMBL" id="CAUYUJ010017912">
    <property type="protein sequence ID" value="CAK0879042.1"/>
    <property type="molecule type" value="Genomic_DNA"/>
</dbReference>
<evidence type="ECO:0000313" key="4">
    <source>
        <dbReference type="Proteomes" id="UP001189429"/>
    </source>
</evidence>
<organism evidence="3 4">
    <name type="scientific">Prorocentrum cordatum</name>
    <dbReference type="NCBI Taxonomy" id="2364126"/>
    <lineage>
        <taxon>Eukaryota</taxon>
        <taxon>Sar</taxon>
        <taxon>Alveolata</taxon>
        <taxon>Dinophyceae</taxon>
        <taxon>Prorocentrales</taxon>
        <taxon>Prorocentraceae</taxon>
        <taxon>Prorocentrum</taxon>
    </lineage>
</organism>
<feature type="compositionally biased region" description="Low complexity" evidence="1">
    <location>
        <begin position="200"/>
        <end position="209"/>
    </location>
</feature>
<keyword evidence="4" id="KW-1185">Reference proteome</keyword>
<protein>
    <recommendedName>
        <fullName evidence="5">Phospholipase B-like</fullName>
    </recommendedName>
</protein>
<evidence type="ECO:0000313" key="2">
    <source>
        <dbReference type="EMBL" id="CAK0861136.1"/>
    </source>
</evidence>
<evidence type="ECO:0000313" key="3">
    <source>
        <dbReference type="EMBL" id="CAK0879042.1"/>
    </source>
</evidence>